<dbReference type="InterPro" id="IPR000792">
    <property type="entry name" value="Tscrpt_reg_LuxR_C"/>
</dbReference>
<dbReference type="InterPro" id="IPR011006">
    <property type="entry name" value="CheY-like_superfamily"/>
</dbReference>
<dbReference type="GO" id="GO:0006355">
    <property type="term" value="P:regulation of DNA-templated transcription"/>
    <property type="evidence" value="ECO:0007669"/>
    <property type="project" value="InterPro"/>
</dbReference>
<keyword evidence="2" id="KW-0597">Phosphoprotein</keyword>
<dbReference type="SUPFAM" id="SSF52172">
    <property type="entry name" value="CheY-like"/>
    <property type="match status" value="1"/>
</dbReference>
<dbReference type="AlphaFoldDB" id="A0AB39HIY1"/>
<dbReference type="PROSITE" id="PS00622">
    <property type="entry name" value="HTH_LUXR_1"/>
    <property type="match status" value="1"/>
</dbReference>
<proteinExistence type="predicted"/>
<dbReference type="SMART" id="SM00448">
    <property type="entry name" value="REC"/>
    <property type="match status" value="1"/>
</dbReference>
<dbReference type="PANTHER" id="PTHR43214:SF38">
    <property type="entry name" value="NITRATE_NITRITE RESPONSE REGULATOR PROTEIN NARL"/>
    <property type="match status" value="1"/>
</dbReference>
<dbReference type="PRINTS" id="PR00038">
    <property type="entry name" value="HTHLUXR"/>
</dbReference>
<dbReference type="InterPro" id="IPR001789">
    <property type="entry name" value="Sig_transdc_resp-reg_receiver"/>
</dbReference>
<sequence>MKSKATVMIVDDHPLFRKGLTQLLALEDDLDVVAEFNNGLEAIDFAHHTEPDLIILDLNMPDIDGLMTTKKLRQQGTASRIVLLTVSDHEDDLLTAIEYGADGYLLKDMEPEDIVENIKQAVLGKLALTDRLTQVLAKTWQQPKKKNTASIDSLTNREYEILTLLGKGMSNKLIGQRLSISDSTVKVHVRHVLKKLDLRSRLEAALWLVEHQKH</sequence>
<dbReference type="NCBIfam" id="NF007935">
    <property type="entry name" value="PRK10651.1"/>
    <property type="match status" value="1"/>
</dbReference>
<feature type="modified residue" description="4-aspartylphosphate" evidence="2">
    <location>
        <position position="57"/>
    </location>
</feature>
<dbReference type="GO" id="GO:0000160">
    <property type="term" value="P:phosphorelay signal transduction system"/>
    <property type="evidence" value="ECO:0007669"/>
    <property type="project" value="InterPro"/>
</dbReference>
<dbReference type="SUPFAM" id="SSF46894">
    <property type="entry name" value="C-terminal effector domain of the bipartite response regulators"/>
    <property type="match status" value="1"/>
</dbReference>
<evidence type="ECO:0000259" key="3">
    <source>
        <dbReference type="PROSITE" id="PS50043"/>
    </source>
</evidence>
<feature type="domain" description="HTH luxR-type" evidence="3">
    <location>
        <begin position="147"/>
        <end position="212"/>
    </location>
</feature>
<organism evidence="5">
    <name type="scientific">Vibrio sp. HB236076</name>
    <dbReference type="NCBI Taxonomy" id="3232307"/>
    <lineage>
        <taxon>Bacteria</taxon>
        <taxon>Pseudomonadati</taxon>
        <taxon>Pseudomonadota</taxon>
        <taxon>Gammaproteobacteria</taxon>
        <taxon>Vibrionales</taxon>
        <taxon>Vibrionaceae</taxon>
        <taxon>Vibrio</taxon>
    </lineage>
</organism>
<evidence type="ECO:0000256" key="2">
    <source>
        <dbReference type="PROSITE-ProRule" id="PRU00169"/>
    </source>
</evidence>
<dbReference type="CDD" id="cd06170">
    <property type="entry name" value="LuxR_C_like"/>
    <property type="match status" value="1"/>
</dbReference>
<dbReference type="PROSITE" id="PS50110">
    <property type="entry name" value="RESPONSE_REGULATORY"/>
    <property type="match status" value="1"/>
</dbReference>
<evidence type="ECO:0000259" key="4">
    <source>
        <dbReference type="PROSITE" id="PS50110"/>
    </source>
</evidence>
<evidence type="ECO:0000256" key="1">
    <source>
        <dbReference type="ARBA" id="ARBA00023125"/>
    </source>
</evidence>
<dbReference type="EMBL" id="CP162601">
    <property type="protein sequence ID" value="XDK26071.1"/>
    <property type="molecule type" value="Genomic_DNA"/>
</dbReference>
<evidence type="ECO:0000313" key="5">
    <source>
        <dbReference type="EMBL" id="XDK26071.1"/>
    </source>
</evidence>
<dbReference type="InterPro" id="IPR039420">
    <property type="entry name" value="WalR-like"/>
</dbReference>
<dbReference type="Pfam" id="PF00196">
    <property type="entry name" value="GerE"/>
    <property type="match status" value="1"/>
</dbReference>
<accession>A0AB39HIY1</accession>
<name>A0AB39HIY1_9VIBR</name>
<gene>
    <name evidence="5" type="primary">narL</name>
    <name evidence="5" type="ORF">AB0763_05380</name>
</gene>
<feature type="domain" description="Response regulatory" evidence="4">
    <location>
        <begin position="6"/>
        <end position="122"/>
    </location>
</feature>
<keyword evidence="1" id="KW-0238">DNA-binding</keyword>
<dbReference type="InterPro" id="IPR016032">
    <property type="entry name" value="Sig_transdc_resp-reg_C-effctor"/>
</dbReference>
<reference evidence="5" key="1">
    <citation type="submission" date="2024-07" db="EMBL/GenBank/DDBJ databases">
        <title>Genome Analysis of a Potential Novel Vibrio Species Secreting pH- and Thermo-stable Alginate Lyase and its Application in Producing Alginate Oligosaccharides.</title>
        <authorList>
            <person name="Huang H."/>
            <person name="Bao K."/>
        </authorList>
    </citation>
    <scope>NUCLEOTIDE SEQUENCE</scope>
    <source>
        <strain evidence="5">HB236076</strain>
    </source>
</reference>
<dbReference type="Pfam" id="PF00072">
    <property type="entry name" value="Response_reg"/>
    <property type="match status" value="1"/>
</dbReference>
<dbReference type="PROSITE" id="PS50043">
    <property type="entry name" value="HTH_LUXR_2"/>
    <property type="match status" value="1"/>
</dbReference>
<dbReference type="RefSeq" id="WP_306101269.1">
    <property type="nucleotide sequence ID" value="NZ_CP162601.1"/>
</dbReference>
<dbReference type="GO" id="GO:0003677">
    <property type="term" value="F:DNA binding"/>
    <property type="evidence" value="ECO:0007669"/>
    <property type="project" value="UniProtKB-KW"/>
</dbReference>
<protein>
    <submittedName>
        <fullName evidence="5">Two-component system response regulator NarL</fullName>
    </submittedName>
</protein>
<dbReference type="Gene3D" id="3.40.50.2300">
    <property type="match status" value="1"/>
</dbReference>
<dbReference type="SMART" id="SM00421">
    <property type="entry name" value="HTH_LUXR"/>
    <property type="match status" value="1"/>
</dbReference>
<dbReference type="KEGG" id="vih:AB0763_05380"/>
<dbReference type="PANTHER" id="PTHR43214">
    <property type="entry name" value="TWO-COMPONENT RESPONSE REGULATOR"/>
    <property type="match status" value="1"/>
</dbReference>